<protein>
    <submittedName>
        <fullName evidence="2">Uncharacterized protein</fullName>
    </submittedName>
</protein>
<proteinExistence type="predicted"/>
<feature type="signal peptide" evidence="1">
    <location>
        <begin position="1"/>
        <end position="24"/>
    </location>
</feature>
<evidence type="ECO:0000313" key="2">
    <source>
        <dbReference type="EMBL" id="BCB88174.1"/>
    </source>
</evidence>
<dbReference type="AlphaFoldDB" id="A0A6F8YQ22"/>
<accession>A0A6F8YQ22</accession>
<dbReference type="Proteomes" id="UP000503011">
    <property type="component" value="Chromosome"/>
</dbReference>
<gene>
    <name evidence="2" type="ORF">Psuf_054870</name>
</gene>
<evidence type="ECO:0000313" key="3">
    <source>
        <dbReference type="Proteomes" id="UP000503011"/>
    </source>
</evidence>
<reference evidence="2 3" key="1">
    <citation type="submission" date="2020-03" db="EMBL/GenBank/DDBJ databases">
        <title>Whole genome shotgun sequence of Phytohabitans suffuscus NBRC 105367.</title>
        <authorList>
            <person name="Komaki H."/>
            <person name="Tamura T."/>
        </authorList>
    </citation>
    <scope>NUCLEOTIDE SEQUENCE [LARGE SCALE GENOMIC DNA]</scope>
    <source>
        <strain evidence="2 3">NBRC 105367</strain>
    </source>
</reference>
<feature type="chain" id="PRO_5026292886" evidence="1">
    <location>
        <begin position="25"/>
        <end position="267"/>
    </location>
</feature>
<evidence type="ECO:0000256" key="1">
    <source>
        <dbReference type="SAM" id="SignalP"/>
    </source>
</evidence>
<organism evidence="2 3">
    <name type="scientific">Phytohabitans suffuscus</name>
    <dbReference type="NCBI Taxonomy" id="624315"/>
    <lineage>
        <taxon>Bacteria</taxon>
        <taxon>Bacillati</taxon>
        <taxon>Actinomycetota</taxon>
        <taxon>Actinomycetes</taxon>
        <taxon>Micromonosporales</taxon>
        <taxon>Micromonosporaceae</taxon>
    </lineage>
</organism>
<sequence>MVRVAAGVLAATLGVVGVAQPATAAPAQAPAAKANAAMAFDWVGAVIAVAGALYGGGGGSNLDAAVQQIIAAIEESEANILNHIDAIASAEVRACARAHAIEFSDINNMSTSVRQLWAQAATQCAALATAYLDAVVSKNAVDNLGHVIGEIYAIAIAARVKANLLNGVDLLLRDQVRSYEVVVAKLAPSCSEQRYVEYDTYGRVVTVEIHYTCVAYNGDQATDYELYYLGRLMGRPLDRNAVANSATRNTSRAVALEALPRLRSALP</sequence>
<keyword evidence="1" id="KW-0732">Signal</keyword>
<name>A0A6F8YQ22_9ACTN</name>
<dbReference type="EMBL" id="AP022871">
    <property type="protein sequence ID" value="BCB88174.1"/>
    <property type="molecule type" value="Genomic_DNA"/>
</dbReference>
<reference evidence="2 3" key="2">
    <citation type="submission" date="2020-03" db="EMBL/GenBank/DDBJ databases">
        <authorList>
            <person name="Ichikawa N."/>
            <person name="Kimura A."/>
            <person name="Kitahashi Y."/>
            <person name="Uohara A."/>
        </authorList>
    </citation>
    <scope>NUCLEOTIDE SEQUENCE [LARGE SCALE GENOMIC DNA]</scope>
    <source>
        <strain evidence="2 3">NBRC 105367</strain>
    </source>
</reference>
<keyword evidence="3" id="KW-1185">Reference proteome</keyword>
<dbReference type="KEGG" id="psuu:Psuf_054870"/>